<protein>
    <submittedName>
        <fullName evidence="7">DeoR/GlpR family DNA-binding transcription regulator</fullName>
    </submittedName>
</protein>
<keyword evidence="4" id="KW-0804">Transcription</keyword>
<dbReference type="PROSITE" id="PS51000">
    <property type="entry name" value="HTH_DEOR_2"/>
    <property type="match status" value="1"/>
</dbReference>
<proteinExistence type="predicted"/>
<keyword evidence="1" id="KW-0678">Repressor</keyword>
<dbReference type="InterPro" id="IPR014036">
    <property type="entry name" value="DeoR-like_C"/>
</dbReference>
<dbReference type="SUPFAM" id="SSF46785">
    <property type="entry name" value="Winged helix' DNA-binding domain"/>
    <property type="match status" value="1"/>
</dbReference>
<dbReference type="PANTHER" id="PTHR30363">
    <property type="entry name" value="HTH-TYPE TRANSCRIPTIONAL REGULATOR SRLR-RELATED"/>
    <property type="match status" value="1"/>
</dbReference>
<dbReference type="PANTHER" id="PTHR30363:SF4">
    <property type="entry name" value="GLYCEROL-3-PHOSPHATE REGULON REPRESSOR"/>
    <property type="match status" value="1"/>
</dbReference>
<dbReference type="InterPro" id="IPR037171">
    <property type="entry name" value="NagB/RpiA_transferase-like"/>
</dbReference>
<dbReference type="Proteomes" id="UP001596150">
    <property type="component" value="Unassembled WGS sequence"/>
</dbReference>
<dbReference type="InterPro" id="IPR050313">
    <property type="entry name" value="Carb_Metab_HTH_regulators"/>
</dbReference>
<dbReference type="Gene3D" id="3.40.50.1360">
    <property type="match status" value="1"/>
</dbReference>
<sequence length="295" mass="31859">MQSDPAHGHDFGPRELGDRADSGEHGFGRMPAGARQSLILEWIEHKGFVSVSKIAGNLHVAEMTIRRDLVLLEERGLLARTHGGAVSSASSPREIFDLEEPAFKRRRHRNAREKTAIATCAAALIGPGETIAIDVGTSTLSLAEAVVERHDLRVFTNSLRAAMTLSASKSPVYVLGGEVRNPEQSVVGSRAVSELQNYNIDRVFIGVSGLIEAGFFDYSVEDTEVKRAFIARADQVVILCDASKFDHRSLARVCELSGVDVMVTDAAPPAHLARALEAANVEIIIAGPEPGRLFD</sequence>
<comment type="caution">
    <text evidence="7">The sequence shown here is derived from an EMBL/GenBank/DDBJ whole genome shotgun (WGS) entry which is preliminary data.</text>
</comment>
<evidence type="ECO:0000256" key="2">
    <source>
        <dbReference type="ARBA" id="ARBA00023015"/>
    </source>
</evidence>
<organism evidence="7 8">
    <name type="scientific">Kaistia terrae</name>
    <dbReference type="NCBI Taxonomy" id="537017"/>
    <lineage>
        <taxon>Bacteria</taxon>
        <taxon>Pseudomonadati</taxon>
        <taxon>Pseudomonadota</taxon>
        <taxon>Alphaproteobacteria</taxon>
        <taxon>Hyphomicrobiales</taxon>
        <taxon>Kaistiaceae</taxon>
        <taxon>Kaistia</taxon>
    </lineage>
</organism>
<dbReference type="Pfam" id="PF00455">
    <property type="entry name" value="DeoRC"/>
    <property type="match status" value="1"/>
</dbReference>
<dbReference type="GO" id="GO:0003677">
    <property type="term" value="F:DNA binding"/>
    <property type="evidence" value="ECO:0007669"/>
    <property type="project" value="UniProtKB-KW"/>
</dbReference>
<dbReference type="InterPro" id="IPR036390">
    <property type="entry name" value="WH_DNA-bd_sf"/>
</dbReference>
<dbReference type="SMART" id="SM00420">
    <property type="entry name" value="HTH_DEOR"/>
    <property type="match status" value="1"/>
</dbReference>
<keyword evidence="2" id="KW-0805">Transcription regulation</keyword>
<reference evidence="8" key="1">
    <citation type="journal article" date="2019" name="Int. J. Syst. Evol. Microbiol.">
        <title>The Global Catalogue of Microorganisms (GCM) 10K type strain sequencing project: providing services to taxonomists for standard genome sequencing and annotation.</title>
        <authorList>
            <consortium name="The Broad Institute Genomics Platform"/>
            <consortium name="The Broad Institute Genome Sequencing Center for Infectious Disease"/>
            <person name="Wu L."/>
            <person name="Ma J."/>
        </authorList>
    </citation>
    <scope>NUCLEOTIDE SEQUENCE [LARGE SCALE GENOMIC DNA]</scope>
    <source>
        <strain evidence="8">KACC 12633</strain>
    </source>
</reference>
<dbReference type="InterPro" id="IPR001034">
    <property type="entry name" value="DeoR_HTH"/>
</dbReference>
<evidence type="ECO:0000313" key="8">
    <source>
        <dbReference type="Proteomes" id="UP001596150"/>
    </source>
</evidence>
<dbReference type="SUPFAM" id="SSF100950">
    <property type="entry name" value="NagB/RpiA/CoA transferase-like"/>
    <property type="match status" value="1"/>
</dbReference>
<evidence type="ECO:0000256" key="5">
    <source>
        <dbReference type="SAM" id="MobiDB-lite"/>
    </source>
</evidence>
<dbReference type="InterPro" id="IPR018356">
    <property type="entry name" value="Tscrpt_reg_HTH_DeoR_CS"/>
</dbReference>
<evidence type="ECO:0000256" key="4">
    <source>
        <dbReference type="ARBA" id="ARBA00023163"/>
    </source>
</evidence>
<gene>
    <name evidence="7" type="ORF">ACFPP9_04125</name>
</gene>
<evidence type="ECO:0000259" key="6">
    <source>
        <dbReference type="PROSITE" id="PS51000"/>
    </source>
</evidence>
<evidence type="ECO:0000313" key="7">
    <source>
        <dbReference type="EMBL" id="MFC5514949.1"/>
    </source>
</evidence>
<feature type="domain" description="HTH deoR-type" evidence="6">
    <location>
        <begin position="32"/>
        <end position="87"/>
    </location>
</feature>
<feature type="region of interest" description="Disordered" evidence="5">
    <location>
        <begin position="1"/>
        <end position="28"/>
    </location>
</feature>
<evidence type="ECO:0000256" key="3">
    <source>
        <dbReference type="ARBA" id="ARBA00023125"/>
    </source>
</evidence>
<dbReference type="EMBL" id="JBHSML010000002">
    <property type="protein sequence ID" value="MFC5514949.1"/>
    <property type="molecule type" value="Genomic_DNA"/>
</dbReference>
<accession>A0ABW0PQP5</accession>
<evidence type="ECO:0000256" key="1">
    <source>
        <dbReference type="ARBA" id="ARBA00022491"/>
    </source>
</evidence>
<dbReference type="PRINTS" id="PR00037">
    <property type="entry name" value="HTHLACR"/>
</dbReference>
<name>A0ABW0PQP5_9HYPH</name>
<dbReference type="PROSITE" id="PS00894">
    <property type="entry name" value="HTH_DEOR_1"/>
    <property type="match status" value="1"/>
</dbReference>
<dbReference type="SMART" id="SM01134">
    <property type="entry name" value="DeoRC"/>
    <property type="match status" value="1"/>
</dbReference>
<dbReference type="Pfam" id="PF08220">
    <property type="entry name" value="HTH_DeoR"/>
    <property type="match status" value="1"/>
</dbReference>
<feature type="compositionally biased region" description="Basic and acidic residues" evidence="5">
    <location>
        <begin position="1"/>
        <end position="27"/>
    </location>
</feature>
<dbReference type="RefSeq" id="WP_266342964.1">
    <property type="nucleotide sequence ID" value="NZ_JAPKNH010000002.1"/>
</dbReference>
<keyword evidence="8" id="KW-1185">Reference proteome</keyword>
<keyword evidence="3 7" id="KW-0238">DNA-binding</keyword>